<dbReference type="EMBL" id="DF973470">
    <property type="protein sequence ID" value="GAU31877.1"/>
    <property type="molecule type" value="Genomic_DNA"/>
</dbReference>
<gene>
    <name evidence="2" type="ORF">TSUD_114890</name>
</gene>
<sequence>MASKHSRSRKCNFRLFKRTRSRKRKSRLFKRTRSRKRKFDDIGEVAFGSHCSIGHRDVAFGSPGSFGVAIASGNSSFENPRSVASRNNRYFLAGDSTQITAEFFRGELEALPIGCEFILILDCCSAGAFNIGHRGIVLAACEWNQFAKEIPTGIKENRGLFTHCLVKTMKKNCNKNLTYDQMFDKVAKRVEKLHFDAGFEDPLFAVVWDTDDGTMDAVLEQDIDQIFLGYDVQLPIMLAFGGWENAPFLGGALGGSL</sequence>
<dbReference type="GO" id="GO:0004197">
    <property type="term" value="F:cysteine-type endopeptidase activity"/>
    <property type="evidence" value="ECO:0007669"/>
    <property type="project" value="InterPro"/>
</dbReference>
<evidence type="ECO:0000313" key="2">
    <source>
        <dbReference type="EMBL" id="GAU31877.1"/>
    </source>
</evidence>
<organism evidence="2 3">
    <name type="scientific">Trifolium subterraneum</name>
    <name type="common">Subterranean clover</name>
    <dbReference type="NCBI Taxonomy" id="3900"/>
    <lineage>
        <taxon>Eukaryota</taxon>
        <taxon>Viridiplantae</taxon>
        <taxon>Streptophyta</taxon>
        <taxon>Embryophyta</taxon>
        <taxon>Tracheophyta</taxon>
        <taxon>Spermatophyta</taxon>
        <taxon>Magnoliopsida</taxon>
        <taxon>eudicotyledons</taxon>
        <taxon>Gunneridae</taxon>
        <taxon>Pentapetalae</taxon>
        <taxon>rosids</taxon>
        <taxon>fabids</taxon>
        <taxon>Fabales</taxon>
        <taxon>Fabaceae</taxon>
        <taxon>Papilionoideae</taxon>
        <taxon>50 kb inversion clade</taxon>
        <taxon>NPAAA clade</taxon>
        <taxon>Hologalegina</taxon>
        <taxon>IRL clade</taxon>
        <taxon>Trifolieae</taxon>
        <taxon>Trifolium</taxon>
    </lineage>
</organism>
<accession>A0A2Z6NPM8</accession>
<feature type="domain" description="Peptidase C14 caspase" evidence="1">
    <location>
        <begin position="99"/>
        <end position="191"/>
    </location>
</feature>
<protein>
    <recommendedName>
        <fullName evidence="1">Peptidase C14 caspase domain-containing protein</fullName>
    </recommendedName>
</protein>
<dbReference type="Proteomes" id="UP000242715">
    <property type="component" value="Unassembled WGS sequence"/>
</dbReference>
<dbReference type="AlphaFoldDB" id="A0A2Z6NPM8"/>
<evidence type="ECO:0000313" key="3">
    <source>
        <dbReference type="Proteomes" id="UP000242715"/>
    </source>
</evidence>
<name>A0A2Z6NPM8_TRISU</name>
<dbReference type="InterPro" id="IPR011600">
    <property type="entry name" value="Pept_C14_caspase"/>
</dbReference>
<dbReference type="Pfam" id="PF00656">
    <property type="entry name" value="Peptidase_C14"/>
    <property type="match status" value="1"/>
</dbReference>
<proteinExistence type="predicted"/>
<dbReference type="Gene3D" id="3.40.50.1460">
    <property type="match status" value="1"/>
</dbReference>
<reference evidence="3" key="1">
    <citation type="journal article" date="2017" name="Front. Plant Sci.">
        <title>Climate Clever Clovers: New Paradigm to Reduce the Environmental Footprint of Ruminants by Breeding Low Methanogenic Forages Utilizing Haplotype Variation.</title>
        <authorList>
            <person name="Kaur P."/>
            <person name="Appels R."/>
            <person name="Bayer P.E."/>
            <person name="Keeble-Gagnere G."/>
            <person name="Wang J."/>
            <person name="Hirakawa H."/>
            <person name="Shirasawa K."/>
            <person name="Vercoe P."/>
            <person name="Stefanova K."/>
            <person name="Durmic Z."/>
            <person name="Nichols P."/>
            <person name="Revell C."/>
            <person name="Isobe S.N."/>
            <person name="Edwards D."/>
            <person name="Erskine W."/>
        </authorList>
    </citation>
    <scope>NUCLEOTIDE SEQUENCE [LARGE SCALE GENOMIC DNA]</scope>
    <source>
        <strain evidence="3">cv. Daliak</strain>
    </source>
</reference>
<evidence type="ECO:0000259" key="1">
    <source>
        <dbReference type="Pfam" id="PF00656"/>
    </source>
</evidence>
<dbReference type="GO" id="GO:0006508">
    <property type="term" value="P:proteolysis"/>
    <property type="evidence" value="ECO:0007669"/>
    <property type="project" value="InterPro"/>
</dbReference>
<keyword evidence="3" id="KW-1185">Reference proteome</keyword>